<dbReference type="RefSeq" id="WP_208734714.1">
    <property type="nucleotide sequence ID" value="NZ_RAWI01001254.1"/>
</dbReference>
<protein>
    <submittedName>
        <fullName evidence="7">Glutamate--tRNA ligase</fullName>
    </submittedName>
</protein>
<dbReference type="SUPFAM" id="SSF48163">
    <property type="entry name" value="An anticodon-binding domain of class I aminoacyl-tRNA synthetases"/>
    <property type="match status" value="1"/>
</dbReference>
<dbReference type="GO" id="GO:0016874">
    <property type="term" value="F:ligase activity"/>
    <property type="evidence" value="ECO:0007669"/>
    <property type="project" value="UniProtKB-KW"/>
</dbReference>
<evidence type="ECO:0000256" key="3">
    <source>
        <dbReference type="ARBA" id="ARBA00022840"/>
    </source>
</evidence>
<dbReference type="InterPro" id="IPR008925">
    <property type="entry name" value="aa_tRNA-synth_I_cd-bd_sf"/>
</dbReference>
<evidence type="ECO:0000256" key="1">
    <source>
        <dbReference type="ARBA" id="ARBA00022598"/>
    </source>
</evidence>
<feature type="domain" description="Aminoacyl-tRNA synthetase class I anticodon-binding" evidence="6">
    <location>
        <begin position="46"/>
        <end position="136"/>
    </location>
</feature>
<keyword evidence="1 7" id="KW-0436">Ligase</keyword>
<evidence type="ECO:0000313" key="8">
    <source>
        <dbReference type="Proteomes" id="UP000278907"/>
    </source>
</evidence>
<keyword evidence="5" id="KW-0030">Aminoacyl-tRNA synthetase</keyword>
<feature type="non-terminal residue" evidence="7">
    <location>
        <position position="137"/>
    </location>
</feature>
<evidence type="ECO:0000259" key="6">
    <source>
        <dbReference type="Pfam" id="PF19269"/>
    </source>
</evidence>
<evidence type="ECO:0000256" key="4">
    <source>
        <dbReference type="ARBA" id="ARBA00022917"/>
    </source>
</evidence>
<keyword evidence="2" id="KW-0547">Nucleotide-binding</keyword>
<keyword evidence="8" id="KW-1185">Reference proteome</keyword>
<evidence type="ECO:0000256" key="5">
    <source>
        <dbReference type="ARBA" id="ARBA00023146"/>
    </source>
</evidence>
<dbReference type="Pfam" id="PF19269">
    <property type="entry name" value="Anticodon_2"/>
    <property type="match status" value="1"/>
</dbReference>
<proteinExistence type="predicted"/>
<organism evidence="7 8">
    <name type="scientific">Corallococcus praedator</name>
    <dbReference type="NCBI Taxonomy" id="2316724"/>
    <lineage>
        <taxon>Bacteria</taxon>
        <taxon>Pseudomonadati</taxon>
        <taxon>Myxococcota</taxon>
        <taxon>Myxococcia</taxon>
        <taxon>Myxococcales</taxon>
        <taxon>Cystobacterineae</taxon>
        <taxon>Myxococcaceae</taxon>
        <taxon>Corallococcus</taxon>
    </lineage>
</organism>
<keyword evidence="3" id="KW-0067">ATP-binding</keyword>
<feature type="non-terminal residue" evidence="7">
    <location>
        <position position="1"/>
    </location>
</feature>
<sequence>DFFSDAEAMAAFDLAGIGRAPARFDARKLLSLSGQHMAAAPDAALLAEVEAFLAATGGAPLPPAHRERFLAALPSAKPRAKTIPQLLEQARYALVDRPVGCDEAARAALAGPEAAILPDLTLHLRNGPWEREALEGA</sequence>
<dbReference type="Proteomes" id="UP000278907">
    <property type="component" value="Unassembled WGS sequence"/>
</dbReference>
<dbReference type="InterPro" id="IPR045462">
    <property type="entry name" value="aa-tRNA-synth_I_cd-bd"/>
</dbReference>
<name>A0ABX9Q2A7_9BACT</name>
<comment type="caution">
    <text evidence="7">The sequence shown here is derived from an EMBL/GenBank/DDBJ whole genome shotgun (WGS) entry which is preliminary data.</text>
</comment>
<accession>A0ABX9Q2A7</accession>
<evidence type="ECO:0000313" key="7">
    <source>
        <dbReference type="EMBL" id="RKH77706.1"/>
    </source>
</evidence>
<dbReference type="EMBL" id="RAWI01001254">
    <property type="protein sequence ID" value="RKH77706.1"/>
    <property type="molecule type" value="Genomic_DNA"/>
</dbReference>
<reference evidence="7 8" key="1">
    <citation type="submission" date="2018-09" db="EMBL/GenBank/DDBJ databases">
        <authorList>
            <person name="Livingstone P.G."/>
            <person name="Whitworth D.E."/>
        </authorList>
    </citation>
    <scope>NUCLEOTIDE SEQUENCE [LARGE SCALE GENOMIC DNA]</scope>
    <source>
        <strain evidence="7 8">CA031B</strain>
    </source>
</reference>
<gene>
    <name evidence="7" type="ORF">D7Y13_43990</name>
</gene>
<evidence type="ECO:0000256" key="2">
    <source>
        <dbReference type="ARBA" id="ARBA00022741"/>
    </source>
</evidence>
<keyword evidence="4" id="KW-0648">Protein biosynthesis</keyword>